<dbReference type="GO" id="GO:0032259">
    <property type="term" value="P:methylation"/>
    <property type="evidence" value="ECO:0007669"/>
    <property type="project" value="UniProtKB-KW"/>
</dbReference>
<protein>
    <submittedName>
        <fullName evidence="2">Class I SAM-dependent methyltransferase</fullName>
    </submittedName>
</protein>
<dbReference type="Pfam" id="PF13649">
    <property type="entry name" value="Methyltransf_25"/>
    <property type="match status" value="1"/>
</dbReference>
<dbReference type="SUPFAM" id="SSF53335">
    <property type="entry name" value="S-adenosyl-L-methionine-dependent methyltransferases"/>
    <property type="match status" value="1"/>
</dbReference>
<evidence type="ECO:0000313" key="3">
    <source>
        <dbReference type="Proteomes" id="UP000251889"/>
    </source>
</evidence>
<dbReference type="CDD" id="cd02440">
    <property type="entry name" value="AdoMet_MTases"/>
    <property type="match status" value="1"/>
</dbReference>
<proteinExistence type="predicted"/>
<evidence type="ECO:0000259" key="1">
    <source>
        <dbReference type="Pfam" id="PF13649"/>
    </source>
</evidence>
<reference evidence="2 3" key="1">
    <citation type="submission" date="2018-06" db="EMBL/GenBank/DDBJ databases">
        <title>Chryseolinea flavus sp. nov., a member of the phylum Bacteroidetes isolated from soil.</title>
        <authorList>
            <person name="Li Y."/>
            <person name="Wang J."/>
        </authorList>
    </citation>
    <scope>NUCLEOTIDE SEQUENCE [LARGE SCALE GENOMIC DNA]</scope>
    <source>
        <strain evidence="2 3">SDU1-6</strain>
    </source>
</reference>
<dbReference type="GO" id="GO:0008168">
    <property type="term" value="F:methyltransferase activity"/>
    <property type="evidence" value="ECO:0007669"/>
    <property type="project" value="UniProtKB-KW"/>
</dbReference>
<dbReference type="Gene3D" id="3.40.50.150">
    <property type="entry name" value="Vaccinia Virus protein VP39"/>
    <property type="match status" value="1"/>
</dbReference>
<gene>
    <name evidence="2" type="ORF">DQQ10_15275</name>
</gene>
<dbReference type="InterPro" id="IPR029063">
    <property type="entry name" value="SAM-dependent_MTases_sf"/>
</dbReference>
<organism evidence="2 3">
    <name type="scientific">Pseudochryseolinea flava</name>
    <dbReference type="NCBI Taxonomy" id="2059302"/>
    <lineage>
        <taxon>Bacteria</taxon>
        <taxon>Pseudomonadati</taxon>
        <taxon>Bacteroidota</taxon>
        <taxon>Cytophagia</taxon>
        <taxon>Cytophagales</taxon>
        <taxon>Fulvivirgaceae</taxon>
        <taxon>Pseudochryseolinea</taxon>
    </lineage>
</organism>
<keyword evidence="2" id="KW-0808">Transferase</keyword>
<dbReference type="InterPro" id="IPR041698">
    <property type="entry name" value="Methyltransf_25"/>
</dbReference>
<sequence>MSNKNELTYHINKRPMELQQFSHSYDSLIEGFSETSSQNRMLEDFTERLQRLIAKGGPDRSDYNVLDDLMINLHQAVKEGDLMPHELDSLKKCFHTEFLEETVHGYAYRKPLGYAGDYLLIDKIYTFYKTSHRRYKKWDQYFHALRATQAVRNRKDYFKAQMLATLQTQRSSMTLLNVASGPARDLFELYQEIDPQRLQTTCIDVDARALSFAQELCRDYASQTTFCNKNVLRFSTQDKFDVIWSAGLFDYFEDKIFVLALKRFMSWLKPGGEIIIGNFSEDNTDRGYMEIFGDWILIHRSKEELIRLSLLAGAKEECIVVDQEPLGINLFLKIKG</sequence>
<name>A0A364Y355_9BACT</name>
<dbReference type="OrthoDB" id="9811915at2"/>
<keyword evidence="3" id="KW-1185">Reference proteome</keyword>
<comment type="caution">
    <text evidence="2">The sequence shown here is derived from an EMBL/GenBank/DDBJ whole genome shotgun (WGS) entry which is preliminary data.</text>
</comment>
<dbReference type="EMBL" id="QMFY01000007">
    <property type="protein sequence ID" value="RAW00410.1"/>
    <property type="molecule type" value="Genomic_DNA"/>
</dbReference>
<evidence type="ECO:0000313" key="2">
    <source>
        <dbReference type="EMBL" id="RAW00410.1"/>
    </source>
</evidence>
<feature type="domain" description="Methyltransferase" evidence="1">
    <location>
        <begin position="176"/>
        <end position="272"/>
    </location>
</feature>
<dbReference type="AlphaFoldDB" id="A0A364Y355"/>
<accession>A0A364Y355</accession>
<dbReference type="Proteomes" id="UP000251889">
    <property type="component" value="Unassembled WGS sequence"/>
</dbReference>
<keyword evidence="2" id="KW-0489">Methyltransferase</keyword>